<dbReference type="SUPFAM" id="SSF53448">
    <property type="entry name" value="Nucleotide-diphospho-sugar transferases"/>
    <property type="match status" value="1"/>
</dbReference>
<reference evidence="2 3" key="2">
    <citation type="submission" date="2015-01" db="EMBL/GenBank/DDBJ databases">
        <authorList>
            <consortium name="NBRP consortium"/>
            <person name="Sawabe T."/>
            <person name="Meirelles P."/>
            <person name="Feng G."/>
            <person name="Sayaka M."/>
            <person name="Hattori M."/>
            <person name="Ohkuma M."/>
        </authorList>
    </citation>
    <scope>NUCLEOTIDE SEQUENCE [LARGE SCALE GENOMIC DNA]</scope>
    <source>
        <strain evidence="3">JCM 19231</strain>
    </source>
</reference>
<accession>A0A0B8NW55</accession>
<dbReference type="AlphaFoldDB" id="A0A0B8NW55"/>
<protein>
    <submittedName>
        <fullName evidence="2">Glycosyltransferase</fullName>
    </submittedName>
</protein>
<name>A0A0B8NW55_9VIBR</name>
<dbReference type="CDD" id="cd00761">
    <property type="entry name" value="Glyco_tranf_GTA_type"/>
    <property type="match status" value="1"/>
</dbReference>
<dbReference type="PANTHER" id="PTHR22916:SF3">
    <property type="entry name" value="UDP-GLCNAC:BETAGAL BETA-1,3-N-ACETYLGLUCOSAMINYLTRANSFERASE-LIKE PROTEIN 1"/>
    <property type="match status" value="1"/>
</dbReference>
<evidence type="ECO:0000259" key="1">
    <source>
        <dbReference type="Pfam" id="PF00535"/>
    </source>
</evidence>
<dbReference type="Pfam" id="PF00535">
    <property type="entry name" value="Glycos_transf_2"/>
    <property type="match status" value="1"/>
</dbReference>
<dbReference type="InterPro" id="IPR001173">
    <property type="entry name" value="Glyco_trans_2-like"/>
</dbReference>
<dbReference type="PANTHER" id="PTHR22916">
    <property type="entry name" value="GLYCOSYLTRANSFERASE"/>
    <property type="match status" value="1"/>
</dbReference>
<proteinExistence type="predicted"/>
<evidence type="ECO:0000313" key="3">
    <source>
        <dbReference type="Proteomes" id="UP000031671"/>
    </source>
</evidence>
<dbReference type="Gene3D" id="3.90.550.10">
    <property type="entry name" value="Spore Coat Polysaccharide Biosynthesis Protein SpsA, Chain A"/>
    <property type="match status" value="1"/>
</dbReference>
<gene>
    <name evidence="2" type="ORF">JCM19231_5</name>
</gene>
<dbReference type="EMBL" id="BBRZ01000105">
    <property type="protein sequence ID" value="GAM58790.1"/>
    <property type="molecule type" value="Genomic_DNA"/>
</dbReference>
<keyword evidence="3" id="KW-1185">Reference proteome</keyword>
<reference evidence="2 3" key="1">
    <citation type="submission" date="2015-01" db="EMBL/GenBank/DDBJ databases">
        <title>Vibrio sp. C1 JCM 19231 whole genome shotgun sequence.</title>
        <authorList>
            <person name="Sawabe T."/>
            <person name="Meirelles P."/>
            <person name="Feng G."/>
            <person name="Sayaka M."/>
            <person name="Hattori M."/>
            <person name="Ohkuma M."/>
        </authorList>
    </citation>
    <scope>NUCLEOTIDE SEQUENCE [LARGE SCALE GENOMIC DNA]</scope>
    <source>
        <strain evidence="3">JCM 19231</strain>
    </source>
</reference>
<dbReference type="InterPro" id="IPR029044">
    <property type="entry name" value="Nucleotide-diphossugar_trans"/>
</dbReference>
<dbReference type="GO" id="GO:0016758">
    <property type="term" value="F:hexosyltransferase activity"/>
    <property type="evidence" value="ECO:0007669"/>
    <property type="project" value="UniProtKB-ARBA"/>
</dbReference>
<feature type="domain" description="Glycosyltransferase 2-like" evidence="1">
    <location>
        <begin position="10"/>
        <end position="142"/>
    </location>
</feature>
<comment type="caution">
    <text evidence="2">The sequence shown here is derived from an EMBL/GenBank/DDBJ whole genome shotgun (WGS) entry which is preliminary data.</text>
</comment>
<sequence length="318" mass="37122">MSTVNLNCISVVVPYYNDSQRIKKCLESILKQTLLPKEIVLIDDFSSDSADLKCILSTIDFGEVKLNYYRNEVNRNGAYSRNFGISKCQNKYIALLDADDYWLNNHLEKSMYYLEDSGGDFLYSDFYIESVCGNLNKVSSRKIDQKNATAVDLILDCPPQTNSFFFTKEVVRSVKFDESLRRHQDYQFLYDLILSDLKVVYGGFATSIYTESHRPANKRLDFDSMLSFWNSRYRTFTNSKFDSYALYLIQLVLKFNPDRLNELIENNPCLNSYSEDKIIKLSKSFSKINLYKIAFVIIYISRKLSYLPKRQDNIQNHS</sequence>
<keyword evidence="2" id="KW-0808">Transferase</keyword>
<evidence type="ECO:0000313" key="2">
    <source>
        <dbReference type="EMBL" id="GAM58790.1"/>
    </source>
</evidence>
<organism evidence="2 3">
    <name type="scientific">Vibrio ishigakensis</name>
    <dbReference type="NCBI Taxonomy" id="1481914"/>
    <lineage>
        <taxon>Bacteria</taxon>
        <taxon>Pseudomonadati</taxon>
        <taxon>Pseudomonadota</taxon>
        <taxon>Gammaproteobacteria</taxon>
        <taxon>Vibrionales</taxon>
        <taxon>Vibrionaceae</taxon>
        <taxon>Vibrio</taxon>
    </lineage>
</organism>
<dbReference type="Proteomes" id="UP000031671">
    <property type="component" value="Unassembled WGS sequence"/>
</dbReference>
<dbReference type="RefSeq" id="WP_261835809.1">
    <property type="nucleotide sequence ID" value="NZ_AP024882.1"/>
</dbReference>